<dbReference type="Proteomes" id="UP000558488">
    <property type="component" value="Unassembled WGS sequence"/>
</dbReference>
<reference evidence="2 3" key="1">
    <citation type="journal article" date="2020" name="Nature">
        <title>Six reference-quality genomes reveal evolution of bat adaptations.</title>
        <authorList>
            <person name="Jebb D."/>
            <person name="Huang Z."/>
            <person name="Pippel M."/>
            <person name="Hughes G.M."/>
            <person name="Lavrichenko K."/>
            <person name="Devanna P."/>
            <person name="Winkler S."/>
            <person name="Jermiin L.S."/>
            <person name="Skirmuntt E.C."/>
            <person name="Katzourakis A."/>
            <person name="Burkitt-Gray L."/>
            <person name="Ray D.A."/>
            <person name="Sullivan K.A.M."/>
            <person name="Roscito J.G."/>
            <person name="Kirilenko B.M."/>
            <person name="Davalos L.M."/>
            <person name="Corthals A.P."/>
            <person name="Power M.L."/>
            <person name="Jones G."/>
            <person name="Ransome R.D."/>
            <person name="Dechmann D.K.N."/>
            <person name="Locatelli A.G."/>
            <person name="Puechmaille S.J."/>
            <person name="Fedrigo O."/>
            <person name="Jarvis E.D."/>
            <person name="Hiller M."/>
            <person name="Vernes S.C."/>
            <person name="Myers E.W."/>
            <person name="Teeling E.C."/>
        </authorList>
    </citation>
    <scope>NUCLEOTIDE SEQUENCE [LARGE SCALE GENOMIC DNA]</scope>
    <source>
        <strain evidence="2">MPipKuh1</strain>
        <tissue evidence="2">Flight muscle</tissue>
    </source>
</reference>
<proteinExistence type="predicted"/>
<dbReference type="EMBL" id="JACAGB010000024">
    <property type="protein sequence ID" value="KAF6304769.1"/>
    <property type="molecule type" value="Genomic_DNA"/>
</dbReference>
<feature type="region of interest" description="Disordered" evidence="1">
    <location>
        <begin position="57"/>
        <end position="87"/>
    </location>
</feature>
<dbReference type="AlphaFoldDB" id="A0A7J7TVX6"/>
<gene>
    <name evidence="2" type="ORF">mPipKuh1_009229</name>
</gene>
<evidence type="ECO:0000313" key="3">
    <source>
        <dbReference type="Proteomes" id="UP000558488"/>
    </source>
</evidence>
<keyword evidence="3" id="KW-1185">Reference proteome</keyword>
<sequence>MFLCILTSLKTIKLFFFLKERPGLGREGWVSEDQSGDLSPPAKTVSQEKFQAIGTLRGGRPMGRKHKFLQGGPRNLRAKEGPWDPGPGLQLLRARPALLGSEGEGQVAEGPLLELTMVGKQPNP</sequence>
<protein>
    <submittedName>
        <fullName evidence="2">Uncharacterized protein</fullName>
    </submittedName>
</protein>
<evidence type="ECO:0000313" key="2">
    <source>
        <dbReference type="EMBL" id="KAF6304769.1"/>
    </source>
</evidence>
<accession>A0A7J7TVX6</accession>
<organism evidence="2 3">
    <name type="scientific">Pipistrellus kuhlii</name>
    <name type="common">Kuhl's pipistrelle</name>
    <dbReference type="NCBI Taxonomy" id="59472"/>
    <lineage>
        <taxon>Eukaryota</taxon>
        <taxon>Metazoa</taxon>
        <taxon>Chordata</taxon>
        <taxon>Craniata</taxon>
        <taxon>Vertebrata</taxon>
        <taxon>Euteleostomi</taxon>
        <taxon>Mammalia</taxon>
        <taxon>Eutheria</taxon>
        <taxon>Laurasiatheria</taxon>
        <taxon>Chiroptera</taxon>
        <taxon>Yangochiroptera</taxon>
        <taxon>Vespertilionidae</taxon>
        <taxon>Pipistrellus</taxon>
    </lineage>
</organism>
<feature type="region of interest" description="Disordered" evidence="1">
    <location>
        <begin position="102"/>
        <end position="124"/>
    </location>
</feature>
<comment type="caution">
    <text evidence="2">The sequence shown here is derived from an EMBL/GenBank/DDBJ whole genome shotgun (WGS) entry which is preliminary data.</text>
</comment>
<evidence type="ECO:0000256" key="1">
    <source>
        <dbReference type="SAM" id="MobiDB-lite"/>
    </source>
</evidence>
<name>A0A7J7TVX6_PIPKU</name>